<organism evidence="3 4">
    <name type="scientific">Tegillarca granosa</name>
    <name type="common">Malaysian cockle</name>
    <name type="synonym">Anadara granosa</name>
    <dbReference type="NCBI Taxonomy" id="220873"/>
    <lineage>
        <taxon>Eukaryota</taxon>
        <taxon>Metazoa</taxon>
        <taxon>Spiralia</taxon>
        <taxon>Lophotrochozoa</taxon>
        <taxon>Mollusca</taxon>
        <taxon>Bivalvia</taxon>
        <taxon>Autobranchia</taxon>
        <taxon>Pteriomorphia</taxon>
        <taxon>Arcoida</taxon>
        <taxon>Arcoidea</taxon>
        <taxon>Arcidae</taxon>
        <taxon>Tegillarca</taxon>
    </lineage>
</organism>
<feature type="domain" description="C-type lectin" evidence="2">
    <location>
        <begin position="278"/>
        <end position="369"/>
    </location>
</feature>
<protein>
    <recommendedName>
        <fullName evidence="2">C-type lectin domain-containing protein</fullName>
    </recommendedName>
</protein>
<feature type="non-terminal residue" evidence="3">
    <location>
        <position position="522"/>
    </location>
</feature>
<proteinExistence type="predicted"/>
<accession>A0ABQ9EPA8</accession>
<gene>
    <name evidence="3" type="ORF">KUTeg_015157</name>
</gene>
<name>A0ABQ9EPA8_TEGGR</name>
<dbReference type="InterPro" id="IPR018378">
    <property type="entry name" value="C-type_lectin_CS"/>
</dbReference>
<dbReference type="Pfam" id="PF00059">
    <property type="entry name" value="Lectin_C"/>
    <property type="match status" value="4"/>
</dbReference>
<evidence type="ECO:0000313" key="4">
    <source>
        <dbReference type="Proteomes" id="UP001217089"/>
    </source>
</evidence>
<feature type="domain" description="C-type lectin" evidence="2">
    <location>
        <begin position="169"/>
        <end position="254"/>
    </location>
</feature>
<sequence>MVLLFSCASVCGTDLSWIFYNGSCYYVSSSSDSTKDIYDATQFCNAKGGYLASIHSLDENNLLLTQMTKNNIESYWIGLNELSTSTFSWFDNTVVDFDFWAQGEPNDGYGAERCVVMTDRGGLWNDDNCNEKYGFICKKSVLSHQPITVAPTPLVQGGCNHGFIGVPHKFIIANTKGLDSSGLWIGLNSLRRRRHFSWQDSSQFTYQNWAMYQPNSYSQACVKQNLPGDSRIPKSDRGKWDDIGCTNLLGYICEGQKVSGLPIATPPGSLCKSGYFPYGQGCYKMFSKTDWQTAATNCSYDGGSLTSIIDVYEESFIKSVFINVNQSVWLGMTFSAQGTYTWLDGWPVLYTNWGSGQPVKAIGGGCVAMINATPPPKTNPPPGTCLTGQQHRGIYCYQGDVGASKSWPEANYMCQKLGMNLVSIHSQDESKFILNNMLTTTTTPSRYSRTPNSFWIGMNKGTSDGFTWTDNTPLNFLNWSPNEPSDPMNSTTEECVEMYTGNGKWNDVTCFVNRGYICKGIA</sequence>
<dbReference type="Proteomes" id="UP001217089">
    <property type="component" value="Unassembled WGS sequence"/>
</dbReference>
<evidence type="ECO:0000313" key="3">
    <source>
        <dbReference type="EMBL" id="KAJ8307073.1"/>
    </source>
</evidence>
<keyword evidence="1" id="KW-1015">Disulfide bond</keyword>
<dbReference type="PROSITE" id="PS50041">
    <property type="entry name" value="C_TYPE_LECTIN_2"/>
    <property type="match status" value="4"/>
</dbReference>
<dbReference type="Gene3D" id="3.10.100.10">
    <property type="entry name" value="Mannose-Binding Protein A, subunit A"/>
    <property type="match status" value="4"/>
</dbReference>
<feature type="domain" description="C-type lectin" evidence="2">
    <location>
        <begin position="392"/>
        <end position="519"/>
    </location>
</feature>
<dbReference type="PROSITE" id="PS00615">
    <property type="entry name" value="C_TYPE_LECTIN_1"/>
    <property type="match status" value="2"/>
</dbReference>
<comment type="caution">
    <text evidence="3">The sequence shown here is derived from an EMBL/GenBank/DDBJ whole genome shotgun (WGS) entry which is preliminary data.</text>
</comment>
<dbReference type="PANTHER" id="PTHR22803">
    <property type="entry name" value="MANNOSE, PHOSPHOLIPASE, LECTIN RECEPTOR RELATED"/>
    <property type="match status" value="1"/>
</dbReference>
<dbReference type="CDD" id="cd00037">
    <property type="entry name" value="CLECT"/>
    <property type="match status" value="4"/>
</dbReference>
<dbReference type="InterPro" id="IPR001304">
    <property type="entry name" value="C-type_lectin-like"/>
</dbReference>
<evidence type="ECO:0000256" key="1">
    <source>
        <dbReference type="ARBA" id="ARBA00023157"/>
    </source>
</evidence>
<dbReference type="InterPro" id="IPR016186">
    <property type="entry name" value="C-type_lectin-like/link_sf"/>
</dbReference>
<feature type="domain" description="C-type lectin" evidence="2">
    <location>
        <begin position="20"/>
        <end position="138"/>
    </location>
</feature>
<evidence type="ECO:0000259" key="2">
    <source>
        <dbReference type="PROSITE" id="PS50041"/>
    </source>
</evidence>
<reference evidence="3 4" key="1">
    <citation type="submission" date="2022-12" db="EMBL/GenBank/DDBJ databases">
        <title>Chromosome-level genome of Tegillarca granosa.</title>
        <authorList>
            <person name="Kim J."/>
        </authorList>
    </citation>
    <scope>NUCLEOTIDE SEQUENCE [LARGE SCALE GENOMIC DNA]</scope>
    <source>
        <strain evidence="3">Teg-2019</strain>
        <tissue evidence="3">Adductor muscle</tissue>
    </source>
</reference>
<dbReference type="InterPro" id="IPR050111">
    <property type="entry name" value="C-type_lectin/snaclec_domain"/>
</dbReference>
<dbReference type="InterPro" id="IPR016187">
    <property type="entry name" value="CTDL_fold"/>
</dbReference>
<dbReference type="EMBL" id="JARBDR010000793">
    <property type="protein sequence ID" value="KAJ8307073.1"/>
    <property type="molecule type" value="Genomic_DNA"/>
</dbReference>
<dbReference type="SUPFAM" id="SSF56436">
    <property type="entry name" value="C-type lectin-like"/>
    <property type="match status" value="4"/>
</dbReference>
<dbReference type="SMART" id="SM00034">
    <property type="entry name" value="CLECT"/>
    <property type="match status" value="4"/>
</dbReference>
<keyword evidence="4" id="KW-1185">Reference proteome</keyword>